<proteinExistence type="predicted"/>
<protein>
    <submittedName>
        <fullName evidence="1">Uncharacterized protein</fullName>
    </submittedName>
</protein>
<evidence type="ECO:0000313" key="2">
    <source>
        <dbReference type="Proteomes" id="UP000095564"/>
    </source>
</evidence>
<accession>A0A174T9G0</accession>
<dbReference type="EMBL" id="CZAU01000039">
    <property type="protein sequence ID" value="CUQ06774.1"/>
    <property type="molecule type" value="Genomic_DNA"/>
</dbReference>
<organism evidence="1 2">
    <name type="scientific">Anaerostipes hadrus</name>
    <dbReference type="NCBI Taxonomy" id="649756"/>
    <lineage>
        <taxon>Bacteria</taxon>
        <taxon>Bacillati</taxon>
        <taxon>Bacillota</taxon>
        <taxon>Clostridia</taxon>
        <taxon>Lachnospirales</taxon>
        <taxon>Lachnospiraceae</taxon>
        <taxon>Anaerostipes</taxon>
    </lineage>
</organism>
<dbReference type="InterPro" id="IPR056982">
    <property type="entry name" value="Phage_ProQ_C-like"/>
</dbReference>
<evidence type="ECO:0000313" key="1">
    <source>
        <dbReference type="EMBL" id="CUQ06774.1"/>
    </source>
</evidence>
<dbReference type="AlphaFoldDB" id="A0A174T9G0"/>
<dbReference type="RefSeq" id="WP_055161787.1">
    <property type="nucleotide sequence ID" value="NZ_CZAU01000039.1"/>
</dbReference>
<gene>
    <name evidence="1" type="ORF">ERS852520_02955</name>
</gene>
<name>A0A174T9G0_ANAHA</name>
<dbReference type="Proteomes" id="UP000095564">
    <property type="component" value="Unassembled WGS sequence"/>
</dbReference>
<reference evidence="1 2" key="1">
    <citation type="submission" date="2015-09" db="EMBL/GenBank/DDBJ databases">
        <authorList>
            <consortium name="Pathogen Informatics"/>
        </authorList>
    </citation>
    <scope>NUCLEOTIDE SEQUENCE [LARGE SCALE GENOMIC DNA]</scope>
    <source>
        <strain evidence="1 2">2789STDY5834908</strain>
    </source>
</reference>
<dbReference type="Pfam" id="PF24203">
    <property type="entry name" value="Phage_ProQ_C_like"/>
    <property type="match status" value="1"/>
</dbReference>
<sequence>MEINKKELAVGNTAYVVTKKYDSDQMKQVYHIDPAEIKKIGRKYITVTVQYWDQEFCLKDDGVIYEFALKNKTSGANDVLCLSEEDAKKHILKQNLLMEFRNKRFYENDCNLDQLLLMKAGCHYDSTSPMAEYWQKILEHEKDNC</sequence>